<feature type="domain" description="BZIP" evidence="7">
    <location>
        <begin position="70"/>
        <end position="140"/>
    </location>
</feature>
<dbReference type="PROSITE" id="PS50217">
    <property type="entry name" value="BZIP"/>
    <property type="match status" value="1"/>
</dbReference>
<dbReference type="PANTHER" id="PTHR45764">
    <property type="entry name" value="BZIP TRANSCRIPTION FACTOR 44"/>
    <property type="match status" value="1"/>
</dbReference>
<dbReference type="Gramene" id="Manes.12G117300.1.v8.1">
    <property type="protein sequence ID" value="Manes.12G117300.1.v8.1.CDS.1"/>
    <property type="gene ID" value="Manes.12G117300.v8.1"/>
</dbReference>
<dbReference type="InterPro" id="IPR046347">
    <property type="entry name" value="bZIP_sf"/>
</dbReference>
<keyword evidence="3" id="KW-0238">DNA-binding</keyword>
<dbReference type="EMBL" id="CM004398">
    <property type="protein sequence ID" value="OAY35632.1"/>
    <property type="molecule type" value="Genomic_DNA"/>
</dbReference>
<dbReference type="PROSITE" id="PS00036">
    <property type="entry name" value="BZIP_BASIC"/>
    <property type="match status" value="1"/>
</dbReference>
<evidence type="ECO:0000256" key="5">
    <source>
        <dbReference type="ARBA" id="ARBA00023242"/>
    </source>
</evidence>
<dbReference type="InterPro" id="IPR045314">
    <property type="entry name" value="bZIP_plant_GBF1"/>
</dbReference>
<protein>
    <recommendedName>
        <fullName evidence="7">BZIP domain-containing protein</fullName>
    </recommendedName>
</protein>
<dbReference type="Pfam" id="PF00170">
    <property type="entry name" value="bZIP_1"/>
    <property type="match status" value="1"/>
</dbReference>
<organism evidence="8 9">
    <name type="scientific">Manihot esculenta</name>
    <name type="common">Cassava</name>
    <name type="synonym">Jatropha manihot</name>
    <dbReference type="NCBI Taxonomy" id="3983"/>
    <lineage>
        <taxon>Eukaryota</taxon>
        <taxon>Viridiplantae</taxon>
        <taxon>Streptophyta</taxon>
        <taxon>Embryophyta</taxon>
        <taxon>Tracheophyta</taxon>
        <taxon>Spermatophyta</taxon>
        <taxon>Magnoliopsida</taxon>
        <taxon>eudicotyledons</taxon>
        <taxon>Gunneridae</taxon>
        <taxon>Pentapetalae</taxon>
        <taxon>rosids</taxon>
        <taxon>fabids</taxon>
        <taxon>Malpighiales</taxon>
        <taxon>Euphorbiaceae</taxon>
        <taxon>Crotonoideae</taxon>
        <taxon>Manihoteae</taxon>
        <taxon>Manihot</taxon>
    </lineage>
</organism>
<dbReference type="OrthoDB" id="551672at2759"/>
<evidence type="ECO:0000256" key="3">
    <source>
        <dbReference type="ARBA" id="ARBA00023125"/>
    </source>
</evidence>
<dbReference type="GO" id="GO:0046982">
    <property type="term" value="F:protein heterodimerization activity"/>
    <property type="evidence" value="ECO:0007669"/>
    <property type="project" value="UniProtKB-ARBA"/>
</dbReference>
<comment type="caution">
    <text evidence="8">The sequence shown here is derived from an EMBL/GenBank/DDBJ whole genome shotgun (WGS) entry which is preliminary data.</text>
</comment>
<dbReference type="GO" id="GO:0003700">
    <property type="term" value="F:DNA-binding transcription factor activity"/>
    <property type="evidence" value="ECO:0000318"/>
    <property type="project" value="GO_Central"/>
</dbReference>
<dbReference type="SMR" id="A0A2C9UWY7"/>
<evidence type="ECO:0000313" key="8">
    <source>
        <dbReference type="EMBL" id="OAY35632.1"/>
    </source>
</evidence>
<feature type="coiled-coil region" evidence="6">
    <location>
        <begin position="81"/>
        <end position="150"/>
    </location>
</feature>
<keyword evidence="4" id="KW-0804">Transcription</keyword>
<evidence type="ECO:0000256" key="6">
    <source>
        <dbReference type="SAM" id="Coils"/>
    </source>
</evidence>
<dbReference type="GO" id="GO:0005634">
    <property type="term" value="C:nucleus"/>
    <property type="evidence" value="ECO:0000318"/>
    <property type="project" value="GO_Central"/>
</dbReference>
<sequence>MLSTVPAAFFSSPDSMLGNPFPFSSNGSTPGDCSELFLATVDESKELNPNPVNNNFNSDDPNPSIISVVDERKRRRMISNRESARRSRIRKQKHLENLRNQVNQLRVENRALMNRLHSVLYHYQSVQRENDQLRSEYSVLRQNLSNIRQILMLRQLQQFTSAWPCNNINTTEQTISPLVTT</sequence>
<dbReference type="GO" id="GO:0000976">
    <property type="term" value="F:transcription cis-regulatory region binding"/>
    <property type="evidence" value="ECO:0000318"/>
    <property type="project" value="GO_Central"/>
</dbReference>
<keyword evidence="5" id="KW-0539">Nucleus</keyword>
<evidence type="ECO:0000256" key="2">
    <source>
        <dbReference type="ARBA" id="ARBA00023015"/>
    </source>
</evidence>
<dbReference type="AlphaFoldDB" id="A0A2C9UWY7"/>
<keyword evidence="6" id="KW-0175">Coiled coil</keyword>
<dbReference type="GO" id="GO:0045893">
    <property type="term" value="P:positive regulation of DNA-templated transcription"/>
    <property type="evidence" value="ECO:0000318"/>
    <property type="project" value="GO_Central"/>
</dbReference>
<evidence type="ECO:0000313" key="9">
    <source>
        <dbReference type="Proteomes" id="UP000091857"/>
    </source>
</evidence>
<accession>A0A2C9UWY7</accession>
<dbReference type="OMA" id="AWPCNNI"/>
<dbReference type="PANTHER" id="PTHR45764:SF21">
    <property type="entry name" value="OS03G0770000 PROTEIN"/>
    <property type="match status" value="1"/>
</dbReference>
<name>A0A2C9UWY7_MANES</name>
<evidence type="ECO:0000256" key="4">
    <source>
        <dbReference type="ARBA" id="ARBA00023163"/>
    </source>
</evidence>
<dbReference type="Proteomes" id="UP000091857">
    <property type="component" value="Chromosome 12"/>
</dbReference>
<dbReference type="InterPro" id="IPR004827">
    <property type="entry name" value="bZIP"/>
</dbReference>
<gene>
    <name evidence="8" type="ORF">MANES_12G117300v8</name>
</gene>
<dbReference type="SMART" id="SM00338">
    <property type="entry name" value="BRLZ"/>
    <property type="match status" value="1"/>
</dbReference>
<keyword evidence="2" id="KW-0805">Transcription regulation</keyword>
<evidence type="ECO:0000256" key="1">
    <source>
        <dbReference type="ARBA" id="ARBA00004123"/>
    </source>
</evidence>
<reference evidence="9" key="1">
    <citation type="journal article" date="2016" name="Nat. Biotechnol.">
        <title>Sequencing wild and cultivated cassava and related species reveals extensive interspecific hybridization and genetic diversity.</title>
        <authorList>
            <person name="Bredeson J.V."/>
            <person name="Lyons J.B."/>
            <person name="Prochnik S.E."/>
            <person name="Wu G.A."/>
            <person name="Ha C.M."/>
            <person name="Edsinger-Gonzales E."/>
            <person name="Grimwood J."/>
            <person name="Schmutz J."/>
            <person name="Rabbi I.Y."/>
            <person name="Egesi C."/>
            <person name="Nauluvula P."/>
            <person name="Lebot V."/>
            <person name="Ndunguru J."/>
            <person name="Mkamilo G."/>
            <person name="Bart R.S."/>
            <person name="Setter T.L."/>
            <person name="Gleadow R.M."/>
            <person name="Kulakow P."/>
            <person name="Ferguson M.E."/>
            <person name="Rounsley S."/>
            <person name="Rokhsar D.S."/>
        </authorList>
    </citation>
    <scope>NUCLEOTIDE SEQUENCE [LARGE SCALE GENOMIC DNA]</scope>
    <source>
        <strain evidence="9">cv. AM560-2</strain>
    </source>
</reference>
<dbReference type="Gene3D" id="1.20.5.170">
    <property type="match status" value="1"/>
</dbReference>
<dbReference type="SUPFAM" id="SSF57959">
    <property type="entry name" value="Leucine zipper domain"/>
    <property type="match status" value="1"/>
</dbReference>
<comment type="subcellular location">
    <subcellularLocation>
        <location evidence="1">Nucleus</location>
    </subcellularLocation>
</comment>
<evidence type="ECO:0000259" key="7">
    <source>
        <dbReference type="PROSITE" id="PS50217"/>
    </source>
</evidence>
<dbReference type="CDD" id="cd14702">
    <property type="entry name" value="bZIP_plant_GBF1"/>
    <property type="match status" value="1"/>
</dbReference>
<proteinExistence type="predicted"/>
<dbReference type="FunFam" id="1.20.5.170:FF:000020">
    <property type="entry name" value="BZIP transcription factor"/>
    <property type="match status" value="1"/>
</dbReference>
<keyword evidence="9" id="KW-1185">Reference proteome</keyword>